<feature type="transmembrane region" description="Helical" evidence="1">
    <location>
        <begin position="146"/>
        <end position="169"/>
    </location>
</feature>
<feature type="transmembrane region" description="Helical" evidence="1">
    <location>
        <begin position="338"/>
        <end position="359"/>
    </location>
</feature>
<feature type="transmembrane region" description="Helical" evidence="1">
    <location>
        <begin position="75"/>
        <end position="108"/>
    </location>
</feature>
<gene>
    <name evidence="2" type="ORF">A2931_03425</name>
</gene>
<feature type="transmembrane region" description="Helical" evidence="1">
    <location>
        <begin position="120"/>
        <end position="140"/>
    </location>
</feature>
<evidence type="ECO:0000256" key="1">
    <source>
        <dbReference type="SAM" id="Phobius"/>
    </source>
</evidence>
<dbReference type="AlphaFoldDB" id="A0A1G2EZ13"/>
<dbReference type="Pfam" id="PF09852">
    <property type="entry name" value="DUF2079"/>
    <property type="match status" value="1"/>
</dbReference>
<comment type="caution">
    <text evidence="2">The sequence shown here is derived from an EMBL/GenBank/DDBJ whole genome shotgun (WGS) entry which is preliminary data.</text>
</comment>
<feature type="transmembrane region" description="Helical" evidence="1">
    <location>
        <begin position="181"/>
        <end position="199"/>
    </location>
</feature>
<feature type="transmembrane region" description="Helical" evidence="1">
    <location>
        <begin position="269"/>
        <end position="292"/>
    </location>
</feature>
<accession>A0A1G2EZ13</accession>
<name>A0A1G2EZ13_9BACT</name>
<keyword evidence="1" id="KW-0472">Membrane</keyword>
<keyword evidence="1" id="KW-1133">Transmembrane helix</keyword>
<dbReference type="InterPro" id="IPR018650">
    <property type="entry name" value="STSV1_Orf64"/>
</dbReference>
<protein>
    <recommendedName>
        <fullName evidence="4">DUF2079 domain-containing protein</fullName>
    </recommendedName>
</protein>
<keyword evidence="1" id="KW-0812">Transmembrane</keyword>
<dbReference type="Proteomes" id="UP000177486">
    <property type="component" value="Unassembled WGS sequence"/>
</dbReference>
<evidence type="ECO:0008006" key="4">
    <source>
        <dbReference type="Google" id="ProtNLM"/>
    </source>
</evidence>
<organism evidence="2 3">
    <name type="scientific">Candidatus Niyogibacteria bacterium RIFCSPLOWO2_01_FULL_45_48</name>
    <dbReference type="NCBI Taxonomy" id="1801724"/>
    <lineage>
        <taxon>Bacteria</taxon>
        <taxon>Candidatus Niyogiibacteriota</taxon>
    </lineage>
</organism>
<evidence type="ECO:0000313" key="3">
    <source>
        <dbReference type="Proteomes" id="UP000177486"/>
    </source>
</evidence>
<reference evidence="2 3" key="1">
    <citation type="journal article" date="2016" name="Nat. Commun.">
        <title>Thousands of microbial genomes shed light on interconnected biogeochemical processes in an aquifer system.</title>
        <authorList>
            <person name="Anantharaman K."/>
            <person name="Brown C.T."/>
            <person name="Hug L.A."/>
            <person name="Sharon I."/>
            <person name="Castelle C.J."/>
            <person name="Probst A.J."/>
            <person name="Thomas B.C."/>
            <person name="Singh A."/>
            <person name="Wilkins M.J."/>
            <person name="Karaoz U."/>
            <person name="Brodie E.L."/>
            <person name="Williams K.H."/>
            <person name="Hubbard S.S."/>
            <person name="Banfield J.F."/>
        </authorList>
    </citation>
    <scope>NUCLEOTIDE SEQUENCE [LARGE SCALE GENOMIC DNA]</scope>
</reference>
<feature type="transmembrane region" description="Helical" evidence="1">
    <location>
        <begin position="312"/>
        <end position="331"/>
    </location>
</feature>
<feature type="transmembrane region" description="Helical" evidence="1">
    <location>
        <begin position="205"/>
        <end position="228"/>
    </location>
</feature>
<feature type="transmembrane region" description="Helical" evidence="1">
    <location>
        <begin position="7"/>
        <end position="29"/>
    </location>
</feature>
<evidence type="ECO:0000313" key="2">
    <source>
        <dbReference type="EMBL" id="OGZ31029.1"/>
    </source>
</evidence>
<sequence>MILSERRAIFIIFTAIFIYVSVIGAVSVLRHYNFETQAWDMGIFTQTLWNASKGRWMTNSIEETPNHFGVHMSPILFLLLPGFLIFPSAYYLLILQALALAFGAWPLYLFAKKVLGRHDFALLISVGYLLYPSLHFVNLFDFHPVAFLVPALLFAFYFFAVRKWIWFWFFMIIAASAQEDAILAVMFSCVFLAIIYWREAKEKKIGLWTAVAALIYFIIATKVLMPYFGGGLLRLDRYAHLGGSFAEITRNLLSGPSLFFKTAFSAPKLAYLFWLFLPTAFLPFLYPLSLFILVPGLLENLLTNFENQFSGFYQYDSMLIAGVFIAGVYGLQKLLRIFPYGVSWIKGFLVTAVLAGFLLRSPVSPFLFPTDLFRTNERAYALREIVKNVPEEASVTAHTNIVPHLAKRERVYMLGTEPFWVNQKMFKPDVVVVDGGDLFGFYTPDSLQRYVDSYAESEEYSMKIIKERYFVFTKKSTFENGAIAPSRNFQE</sequence>
<dbReference type="EMBL" id="MHMQ01000008">
    <property type="protein sequence ID" value="OGZ31029.1"/>
    <property type="molecule type" value="Genomic_DNA"/>
</dbReference>
<proteinExistence type="predicted"/>